<dbReference type="Pfam" id="PF14497">
    <property type="entry name" value="GST_C_3"/>
    <property type="match status" value="1"/>
</dbReference>
<reference evidence="2" key="1">
    <citation type="submission" date="2021-07" db="EMBL/GenBank/DDBJ databases">
        <title>Draft genome of Mortierella alpina, strain LL118, isolated from an aspen leaf litter sample.</title>
        <authorList>
            <person name="Yang S."/>
            <person name="Vinatzer B.A."/>
        </authorList>
    </citation>
    <scope>NUCLEOTIDE SEQUENCE</scope>
    <source>
        <strain evidence="2">LL118</strain>
    </source>
</reference>
<accession>A0A9P8D165</accession>
<dbReference type="InterPro" id="IPR036282">
    <property type="entry name" value="Glutathione-S-Trfase_C_sf"/>
</dbReference>
<dbReference type="AlphaFoldDB" id="A0A9P8D165"/>
<evidence type="ECO:0000313" key="3">
    <source>
        <dbReference type="Proteomes" id="UP000717515"/>
    </source>
</evidence>
<dbReference type="Gene3D" id="1.20.1050.10">
    <property type="match status" value="1"/>
</dbReference>
<dbReference type="SUPFAM" id="SSF47616">
    <property type="entry name" value="GST C-terminal domain-like"/>
    <property type="match status" value="1"/>
</dbReference>
<dbReference type="EMBL" id="JAIFTL010000138">
    <property type="protein sequence ID" value="KAG9322600.1"/>
    <property type="molecule type" value="Genomic_DNA"/>
</dbReference>
<proteinExistence type="predicted"/>
<evidence type="ECO:0000313" key="2">
    <source>
        <dbReference type="EMBL" id="KAG9322600.1"/>
    </source>
</evidence>
<dbReference type="PROSITE" id="PS50405">
    <property type="entry name" value="GST_CTER"/>
    <property type="match status" value="1"/>
</dbReference>
<dbReference type="InterPro" id="IPR032675">
    <property type="entry name" value="LRR_dom_sf"/>
</dbReference>
<organism evidence="2 3">
    <name type="scientific">Mortierella alpina</name>
    <name type="common">Oleaginous fungus</name>
    <name type="synonym">Mortierella renispora</name>
    <dbReference type="NCBI Taxonomy" id="64518"/>
    <lineage>
        <taxon>Eukaryota</taxon>
        <taxon>Fungi</taxon>
        <taxon>Fungi incertae sedis</taxon>
        <taxon>Mucoromycota</taxon>
        <taxon>Mortierellomycotina</taxon>
        <taxon>Mortierellomycetes</taxon>
        <taxon>Mortierellales</taxon>
        <taxon>Mortierellaceae</taxon>
        <taxon>Mortierella</taxon>
    </lineage>
</organism>
<dbReference type="SUPFAM" id="SSF52047">
    <property type="entry name" value="RNI-like"/>
    <property type="match status" value="1"/>
</dbReference>
<gene>
    <name evidence="2" type="ORF">KVV02_007913</name>
</gene>
<name>A0A9P8D165_MORAP</name>
<protein>
    <recommendedName>
        <fullName evidence="1">GST C-terminal domain-containing protein</fullName>
    </recommendedName>
</protein>
<comment type="caution">
    <text evidence="2">The sequence shown here is derived from an EMBL/GenBank/DDBJ whole genome shotgun (WGS) entry which is preliminary data.</text>
</comment>
<dbReference type="InterPro" id="IPR010987">
    <property type="entry name" value="Glutathione-S-Trfase_C-like"/>
</dbReference>
<dbReference type="Gene3D" id="3.80.10.10">
    <property type="entry name" value="Ribonuclease Inhibitor"/>
    <property type="match status" value="1"/>
</dbReference>
<feature type="domain" description="GST C-terminal" evidence="1">
    <location>
        <begin position="1"/>
        <end position="97"/>
    </location>
</feature>
<sequence length="549" mass="61046">MDKALDLFLTQHLPLWIETHTKHLKDNGSNGHYVGDKISLADLLTANDIDHFQIQFGGPKIVELIKKSPEIWKVKEKVDAEPRLQAWRQSEAYKNHISLSISVVANMMPKLCQLHRCFRKIKGSYPDPQATVFTEMNQIAHYTITQGTPGKYVDFYIQSSCLAGLPSEGKELAAARGDMERFGHGLAKTAVHVAIHVEENEQQQQHQTVLAVFVVVFDLKKLETLRLVGLPGIFENAPSNISLPRLTVLVLDGVSIDSGRSASILKELIESCLLETLVVTRANERSRLLASIIDSCARQKHLKCLKVLDVSNNNLKRASMTMLVRGVLGFCSKIDQLYLQGNAGPDMSAIPQSNLTLMKVSHVEFEEIRHLVQAASVARTLPRLESIIARHVLFEGPMSEEQYDSFCAALAEGSTLSKLIVVPEAGGIEGSFWRLASHELGFDPTRMGPSAFFWDELVPWIETLGVSLDKNMTSGSLVRFYLPGVTDFEGIHPDLLADLLTANDVDHFQIQFGGSKIVELIKKIPEIWKVKEKVDAEPKPQAMYAHSGI</sequence>
<dbReference type="Proteomes" id="UP000717515">
    <property type="component" value="Unassembled WGS sequence"/>
</dbReference>
<evidence type="ECO:0000259" key="1">
    <source>
        <dbReference type="PROSITE" id="PS50405"/>
    </source>
</evidence>
<dbReference type="InterPro" id="IPR004046">
    <property type="entry name" value="GST_C"/>
</dbReference>